<dbReference type="EMBL" id="HF582854">
    <property type="protein sequence ID" value="CCQ35358.1"/>
    <property type="molecule type" value="Genomic_DNA"/>
</dbReference>
<name>M1XN75_NATM8</name>
<evidence type="ECO:0000313" key="2">
    <source>
        <dbReference type="EMBL" id="CCQ35358.1"/>
    </source>
</evidence>
<evidence type="ECO:0000313" key="3">
    <source>
        <dbReference type="Proteomes" id="UP000011867"/>
    </source>
</evidence>
<dbReference type="AlphaFoldDB" id="M1XN75"/>
<proteinExistence type="predicted"/>
<dbReference type="GeneID" id="14650557"/>
<dbReference type="InterPro" id="IPR035093">
    <property type="entry name" value="RelE/ParE_toxin_dom_sf"/>
</dbReference>
<dbReference type="SUPFAM" id="SSF143011">
    <property type="entry name" value="RelE-like"/>
    <property type="match status" value="1"/>
</dbReference>
<sequence>MPRAPSSLEFLPEAQADLERIDDHNPDHAERILGKIADWDEKIGWGRVPQEHLTFLTDSPTGHNFYRERVGNSGYRVIYEISDDVMTVVAVLPKSDNTYDLSALARRASE</sequence>
<reference evidence="2 3" key="1">
    <citation type="journal article" date="2013" name="Genome Announc.">
        <title>Genome of the haloarchaeon Natronomonas moolapensis, a neutrophilic member of a previously haloalkaliphilic genus.</title>
        <authorList>
            <person name="Dyall-Smith M.L."/>
            <person name="Pfeiffer F."/>
            <person name="Oberwinkler T."/>
            <person name="Klee K."/>
            <person name="Rampp M."/>
            <person name="Palm P."/>
            <person name="Gross K."/>
            <person name="Schuster S.C."/>
            <person name="Oesterhelt D."/>
        </authorList>
    </citation>
    <scope>NUCLEOTIDE SEQUENCE [LARGE SCALE GENOMIC DNA]</scope>
    <source>
        <strain evidence="3">DSM 18674 / JCM 14361 / 8.8.11</strain>
    </source>
</reference>
<dbReference type="KEGG" id="nmo:Nmlp_1148"/>
<protein>
    <submittedName>
        <fullName evidence="2">RelE family protein</fullName>
    </submittedName>
</protein>
<gene>
    <name evidence="2" type="ordered locus">Nmlp_1148</name>
</gene>
<keyword evidence="1" id="KW-1277">Toxin-antitoxin system</keyword>
<keyword evidence="3" id="KW-1185">Reference proteome</keyword>
<dbReference type="Pfam" id="PF05016">
    <property type="entry name" value="ParE_toxin"/>
    <property type="match status" value="1"/>
</dbReference>
<dbReference type="InterPro" id="IPR007712">
    <property type="entry name" value="RelE/ParE_toxin"/>
</dbReference>
<dbReference type="STRING" id="268739.Nmlp_1148"/>
<evidence type="ECO:0000256" key="1">
    <source>
        <dbReference type="ARBA" id="ARBA00022649"/>
    </source>
</evidence>
<dbReference type="OrthoDB" id="258366at2157"/>
<dbReference type="eggNOG" id="arCOG01663">
    <property type="taxonomic scope" value="Archaea"/>
</dbReference>
<accession>M1XN75</accession>
<dbReference type="HOGENOM" id="CLU_2165332_0_0_2"/>
<dbReference type="RefSeq" id="WP_015408207.1">
    <property type="nucleotide sequence ID" value="NC_020388.1"/>
</dbReference>
<dbReference type="Gene3D" id="3.30.2310.20">
    <property type="entry name" value="RelE-like"/>
    <property type="match status" value="1"/>
</dbReference>
<dbReference type="Proteomes" id="UP000011867">
    <property type="component" value="Chromosome"/>
</dbReference>
<organism evidence="2 3">
    <name type="scientific">Natronomonas moolapensis (strain DSM 18674 / CECT 7526 / JCM 14361 / 8.8.11)</name>
    <dbReference type="NCBI Taxonomy" id="268739"/>
    <lineage>
        <taxon>Archaea</taxon>
        <taxon>Methanobacteriati</taxon>
        <taxon>Methanobacteriota</taxon>
        <taxon>Stenosarchaea group</taxon>
        <taxon>Halobacteria</taxon>
        <taxon>Halobacteriales</taxon>
        <taxon>Natronomonadaceae</taxon>
        <taxon>Natronomonas</taxon>
    </lineage>
</organism>